<comment type="similarity">
    <text evidence="2">Belongs to the band 7/mec-2 family. HflC subfamily.</text>
</comment>
<evidence type="ECO:0000313" key="7">
    <source>
        <dbReference type="EMBL" id="SVA41831.1"/>
    </source>
</evidence>
<dbReference type="InterPro" id="IPR001107">
    <property type="entry name" value="Band_7"/>
</dbReference>
<dbReference type="Pfam" id="PF01145">
    <property type="entry name" value="Band_7"/>
    <property type="match status" value="1"/>
</dbReference>
<proteinExistence type="inferred from homology"/>
<dbReference type="AlphaFoldDB" id="A0A381VP43"/>
<gene>
    <name evidence="7" type="ORF">METZ01_LOCUS94685</name>
</gene>
<evidence type="ECO:0000256" key="1">
    <source>
        <dbReference type="ARBA" id="ARBA00004370"/>
    </source>
</evidence>
<evidence type="ECO:0000256" key="5">
    <source>
        <dbReference type="ARBA" id="ARBA00023136"/>
    </source>
</evidence>
<feature type="domain" description="Band 7" evidence="6">
    <location>
        <begin position="2"/>
        <end position="161"/>
    </location>
</feature>
<dbReference type="CDD" id="cd03405">
    <property type="entry name" value="SPFH_HflC"/>
    <property type="match status" value="1"/>
</dbReference>
<reference evidence="7" key="1">
    <citation type="submission" date="2018-05" db="EMBL/GenBank/DDBJ databases">
        <authorList>
            <person name="Lanie J.A."/>
            <person name="Ng W.-L."/>
            <person name="Kazmierczak K.M."/>
            <person name="Andrzejewski T.M."/>
            <person name="Davidsen T.M."/>
            <person name="Wayne K.J."/>
            <person name="Tettelin H."/>
            <person name="Glass J.I."/>
            <person name="Rusch D."/>
            <person name="Podicherti R."/>
            <person name="Tsui H.-C.T."/>
            <person name="Winkler M.E."/>
        </authorList>
    </citation>
    <scope>NUCLEOTIDE SEQUENCE</scope>
</reference>
<dbReference type="SMART" id="SM00244">
    <property type="entry name" value="PHB"/>
    <property type="match status" value="1"/>
</dbReference>
<dbReference type="PANTHER" id="PTHR42911">
    <property type="entry name" value="MODULATOR OF FTSH PROTEASE HFLC"/>
    <property type="match status" value="1"/>
</dbReference>
<accession>A0A381VP43</accession>
<keyword evidence="5" id="KW-0472">Membrane</keyword>
<dbReference type="PANTHER" id="PTHR42911:SF1">
    <property type="entry name" value="MODULATOR OF FTSH PROTEASE HFLC"/>
    <property type="match status" value="1"/>
</dbReference>
<evidence type="ECO:0000256" key="3">
    <source>
        <dbReference type="ARBA" id="ARBA00022692"/>
    </source>
</evidence>
<comment type="subcellular location">
    <subcellularLocation>
        <location evidence="1">Membrane</location>
    </subcellularLocation>
</comment>
<keyword evidence="3" id="KW-0812">Transmembrane</keyword>
<dbReference type="GO" id="GO:0016020">
    <property type="term" value="C:membrane"/>
    <property type="evidence" value="ECO:0007669"/>
    <property type="project" value="UniProtKB-SubCell"/>
</dbReference>
<dbReference type="PIRSF" id="PIRSF005651">
    <property type="entry name" value="HflC"/>
    <property type="match status" value="1"/>
</dbReference>
<evidence type="ECO:0000256" key="2">
    <source>
        <dbReference type="ARBA" id="ARBA00007862"/>
    </source>
</evidence>
<evidence type="ECO:0000259" key="6">
    <source>
        <dbReference type="SMART" id="SM00244"/>
    </source>
</evidence>
<keyword evidence="4" id="KW-1133">Transmembrane helix</keyword>
<dbReference type="EMBL" id="UINC01009324">
    <property type="protein sequence ID" value="SVA41831.1"/>
    <property type="molecule type" value="Genomic_DNA"/>
</dbReference>
<evidence type="ECO:0000256" key="4">
    <source>
        <dbReference type="ARBA" id="ARBA00022989"/>
    </source>
</evidence>
<organism evidence="7">
    <name type="scientific">marine metagenome</name>
    <dbReference type="NCBI Taxonomy" id="408172"/>
    <lineage>
        <taxon>unclassified sequences</taxon>
        <taxon>metagenomes</taxon>
        <taxon>ecological metagenomes</taxon>
    </lineage>
</organism>
<dbReference type="InterPro" id="IPR010200">
    <property type="entry name" value="HflC"/>
</dbReference>
<dbReference type="Gene3D" id="3.30.479.30">
    <property type="entry name" value="Band 7 domain"/>
    <property type="match status" value="1"/>
</dbReference>
<dbReference type="InterPro" id="IPR036013">
    <property type="entry name" value="Band_7/SPFH_dom_sf"/>
</dbReference>
<dbReference type="SUPFAM" id="SSF117892">
    <property type="entry name" value="Band 7/SPFH domain"/>
    <property type="match status" value="1"/>
</dbReference>
<sequence length="267" mass="30201">MYTVHQTQQALVLQFGNPIKVNREPGLKVKVPFVQNVIFFDRRILDLDPPAQEVILSDQKRINVDSFIRYRILDALEFRKKAITDNNFRQIFGARLNAVVRAEVGTVFLADMLSGKRDDVMLSITNTLKKEAPEFGVEVIDVRIGRTDLPDETSQAVYNRMRSDRIAEAAKLRSEGAEIKAKIQAKADKDRTVLLADAEKSSQILRGQGEGTRTNILNSAFGMDAEFFEFYRTMEAYDNAFGEGTTMVLNPKSDFFRFFGDISGKAK</sequence>
<name>A0A381VP43_9ZZZZ</name>
<protein>
    <recommendedName>
        <fullName evidence="6">Band 7 domain-containing protein</fullName>
    </recommendedName>
</protein>